<keyword evidence="2" id="KW-1185">Reference proteome</keyword>
<dbReference type="Proteomes" id="UP000036987">
    <property type="component" value="Unassembled WGS sequence"/>
</dbReference>
<dbReference type="GO" id="GO:0045740">
    <property type="term" value="P:positive regulation of DNA replication"/>
    <property type="evidence" value="ECO:0000318"/>
    <property type="project" value="GO_Central"/>
</dbReference>
<dbReference type="GO" id="GO:0005634">
    <property type="term" value="C:nucleus"/>
    <property type="evidence" value="ECO:0000318"/>
    <property type="project" value="GO_Central"/>
</dbReference>
<protein>
    <submittedName>
        <fullName evidence="1">Uncharacterized protein</fullName>
    </submittedName>
</protein>
<accession>A0A0K9NR64</accession>
<proteinExistence type="predicted"/>
<dbReference type="EMBL" id="LFYR01001803">
    <property type="protein sequence ID" value="KMZ59259.1"/>
    <property type="molecule type" value="Genomic_DNA"/>
</dbReference>
<evidence type="ECO:0000313" key="1">
    <source>
        <dbReference type="EMBL" id="KMZ59259.1"/>
    </source>
</evidence>
<evidence type="ECO:0000313" key="2">
    <source>
        <dbReference type="Proteomes" id="UP000036987"/>
    </source>
</evidence>
<name>A0A0K9NR64_ZOSMR</name>
<gene>
    <name evidence="1" type="ORF">ZOSMA_6G01940</name>
</gene>
<dbReference type="AlphaFoldDB" id="A0A0K9NR64"/>
<sequence length="75" mass="8724">MGAMARPNESHHGGRQTVVRRTTMTTITTTRRMPSEEEIEEFFAEMESKETKQFASIITTWLKMLRWKVGTSGFR</sequence>
<organism evidence="1 2">
    <name type="scientific">Zostera marina</name>
    <name type="common">Eelgrass</name>
    <dbReference type="NCBI Taxonomy" id="29655"/>
    <lineage>
        <taxon>Eukaryota</taxon>
        <taxon>Viridiplantae</taxon>
        <taxon>Streptophyta</taxon>
        <taxon>Embryophyta</taxon>
        <taxon>Tracheophyta</taxon>
        <taxon>Spermatophyta</taxon>
        <taxon>Magnoliopsida</taxon>
        <taxon>Liliopsida</taxon>
        <taxon>Zosteraceae</taxon>
        <taxon>Zostera</taxon>
    </lineage>
</organism>
<reference evidence="2" key="1">
    <citation type="journal article" date="2016" name="Nature">
        <title>The genome of the seagrass Zostera marina reveals angiosperm adaptation to the sea.</title>
        <authorList>
            <person name="Olsen J.L."/>
            <person name="Rouze P."/>
            <person name="Verhelst B."/>
            <person name="Lin Y.-C."/>
            <person name="Bayer T."/>
            <person name="Collen J."/>
            <person name="Dattolo E."/>
            <person name="De Paoli E."/>
            <person name="Dittami S."/>
            <person name="Maumus F."/>
            <person name="Michel G."/>
            <person name="Kersting A."/>
            <person name="Lauritano C."/>
            <person name="Lohaus R."/>
            <person name="Toepel M."/>
            <person name="Tonon T."/>
            <person name="Vanneste K."/>
            <person name="Amirebrahimi M."/>
            <person name="Brakel J."/>
            <person name="Bostroem C."/>
            <person name="Chovatia M."/>
            <person name="Grimwood J."/>
            <person name="Jenkins J.W."/>
            <person name="Jueterbock A."/>
            <person name="Mraz A."/>
            <person name="Stam W.T."/>
            <person name="Tice H."/>
            <person name="Bornberg-Bauer E."/>
            <person name="Green P.J."/>
            <person name="Pearson G.A."/>
            <person name="Procaccini G."/>
            <person name="Duarte C.M."/>
            <person name="Schmutz J."/>
            <person name="Reusch T.B.H."/>
            <person name="Van de Peer Y."/>
        </authorList>
    </citation>
    <scope>NUCLEOTIDE SEQUENCE [LARGE SCALE GENOMIC DNA]</scope>
    <source>
        <strain evidence="2">cv. Finnish</strain>
    </source>
</reference>
<dbReference type="GO" id="GO:0004861">
    <property type="term" value="F:cyclin-dependent protein serine/threonine kinase inhibitor activity"/>
    <property type="evidence" value="ECO:0000318"/>
    <property type="project" value="GO_Central"/>
</dbReference>
<comment type="caution">
    <text evidence="1">The sequence shown here is derived from an EMBL/GenBank/DDBJ whole genome shotgun (WGS) entry which is preliminary data.</text>
</comment>